<proteinExistence type="predicted"/>
<protein>
    <submittedName>
        <fullName evidence="1">Uncharacterized protein</fullName>
    </submittedName>
</protein>
<evidence type="ECO:0000313" key="1">
    <source>
        <dbReference type="EMBL" id="KAH6931759.1"/>
    </source>
</evidence>
<reference evidence="1" key="1">
    <citation type="submission" date="2020-05" db="EMBL/GenBank/DDBJ databases">
        <title>Large-scale comparative analyses of tick genomes elucidate their genetic diversity and vector capacities.</title>
        <authorList>
            <person name="Jia N."/>
            <person name="Wang J."/>
            <person name="Shi W."/>
            <person name="Du L."/>
            <person name="Sun Y."/>
            <person name="Zhan W."/>
            <person name="Jiang J."/>
            <person name="Wang Q."/>
            <person name="Zhang B."/>
            <person name="Ji P."/>
            <person name="Sakyi L.B."/>
            <person name="Cui X."/>
            <person name="Yuan T."/>
            <person name="Jiang B."/>
            <person name="Yang W."/>
            <person name="Lam T.T.-Y."/>
            <person name="Chang Q."/>
            <person name="Ding S."/>
            <person name="Wang X."/>
            <person name="Zhu J."/>
            <person name="Ruan X."/>
            <person name="Zhao L."/>
            <person name="Wei J."/>
            <person name="Que T."/>
            <person name="Du C."/>
            <person name="Cheng J."/>
            <person name="Dai P."/>
            <person name="Han X."/>
            <person name="Huang E."/>
            <person name="Gao Y."/>
            <person name="Liu J."/>
            <person name="Shao H."/>
            <person name="Ye R."/>
            <person name="Li L."/>
            <person name="Wei W."/>
            <person name="Wang X."/>
            <person name="Wang C."/>
            <person name="Yang T."/>
            <person name="Huo Q."/>
            <person name="Li W."/>
            <person name="Guo W."/>
            <person name="Chen H."/>
            <person name="Zhou L."/>
            <person name="Ni X."/>
            <person name="Tian J."/>
            <person name="Zhou Y."/>
            <person name="Sheng Y."/>
            <person name="Liu T."/>
            <person name="Pan Y."/>
            <person name="Xia L."/>
            <person name="Li J."/>
            <person name="Zhao F."/>
            <person name="Cao W."/>
        </authorList>
    </citation>
    <scope>NUCLEOTIDE SEQUENCE</scope>
    <source>
        <strain evidence="1">Hyas-2018</strain>
    </source>
</reference>
<accession>A0ACB7SDA5</accession>
<organism evidence="1 2">
    <name type="scientific">Hyalomma asiaticum</name>
    <name type="common">Tick</name>
    <dbReference type="NCBI Taxonomy" id="266040"/>
    <lineage>
        <taxon>Eukaryota</taxon>
        <taxon>Metazoa</taxon>
        <taxon>Ecdysozoa</taxon>
        <taxon>Arthropoda</taxon>
        <taxon>Chelicerata</taxon>
        <taxon>Arachnida</taxon>
        <taxon>Acari</taxon>
        <taxon>Parasitiformes</taxon>
        <taxon>Ixodida</taxon>
        <taxon>Ixodoidea</taxon>
        <taxon>Ixodidae</taxon>
        <taxon>Hyalomminae</taxon>
        <taxon>Hyalomma</taxon>
    </lineage>
</organism>
<keyword evidence="2" id="KW-1185">Reference proteome</keyword>
<dbReference type="EMBL" id="CM023484">
    <property type="protein sequence ID" value="KAH6931759.1"/>
    <property type="molecule type" value="Genomic_DNA"/>
</dbReference>
<sequence>MAGYLHSDWCNVYLCCTPLQQGNSFNGGVNALSLFAASSRSVWGNSWEKHWLLVFDYGEDEVLICDADVDGTGDLTGRTAWKKRAALENYENKRYLARRKIPKRRIDQLLRKMCDSGRYHLTKNNCQKWVQDMLHELGIEFPADELDARTVLDSYIQPAAVAGAVAVGVGLLGAFIFGAGGRKNRRE</sequence>
<evidence type="ECO:0000313" key="2">
    <source>
        <dbReference type="Proteomes" id="UP000821845"/>
    </source>
</evidence>
<name>A0ACB7SDA5_HYAAI</name>
<comment type="caution">
    <text evidence="1">The sequence shown here is derived from an EMBL/GenBank/DDBJ whole genome shotgun (WGS) entry which is preliminary data.</text>
</comment>
<dbReference type="Proteomes" id="UP000821845">
    <property type="component" value="Chromosome 4"/>
</dbReference>
<gene>
    <name evidence="1" type="ORF">HPB50_000352</name>
</gene>